<dbReference type="InterPro" id="IPR037894">
    <property type="entry name" value="CS_DYX1C1"/>
</dbReference>
<dbReference type="InterPro" id="IPR052004">
    <property type="entry name" value="Dynein_assembly_factor_4"/>
</dbReference>
<feature type="domain" description="CS" evidence="14">
    <location>
        <begin position="3"/>
        <end position="87"/>
    </location>
</feature>
<dbReference type="CDD" id="cd06469">
    <property type="entry name" value="p23_DYX1C1_like"/>
    <property type="match status" value="1"/>
</dbReference>
<keyword evidence="3" id="KW-0963">Cytoplasm</keyword>
<keyword evidence="16" id="KW-1185">Reference proteome</keyword>
<evidence type="ECO:0000256" key="4">
    <source>
        <dbReference type="ARBA" id="ARBA00022737"/>
    </source>
</evidence>
<dbReference type="Proteomes" id="UP001159427">
    <property type="component" value="Unassembled WGS sequence"/>
</dbReference>
<sequence>MPIQVKDFVWEETDETVLITVPLKGVPTKKVDIFSVDDYIKVSYPPYLFEAFLYDKVEDTKSKATFGNGIITFHLVKRSPVQWNHLLAPESEDKDFKKRRREEAINKAHDRAKKEKEQKAADKREQEKVALREQMKIEQEERAKIDAIKEEERKKATEAIERWKENQKLHVTQEIETSKEDHLVMDDNKDSELEFKDEKPDIKETKVDESDGETQMMTSYKPTVKVQPSHNNKRTTGKKREMFDKPVPEPRSGGSISVSFTPRVFKTAARESKAPEEEEWLKKMASAGRKTDYTNSDAIDMEEMNPIWLKDKGIGFYKVGNYVAAINAFTAAIVLDGSIPSLYSNRAACHLQLKQYKECAQDCTSALELLVPPVQANSSSRCKAYVRRGTAFMQMEEYVLALEDYESALKLDPQNADLRRDSDRIRNIIQGTT</sequence>
<protein>
    <recommendedName>
        <fullName evidence="10">Dynein axonemal assembly factor 4</fullName>
    </recommendedName>
</protein>
<dbReference type="InterPro" id="IPR008978">
    <property type="entry name" value="HSP20-like_chaperone"/>
</dbReference>
<evidence type="ECO:0000256" key="9">
    <source>
        <dbReference type="ARBA" id="ARBA00024190"/>
    </source>
</evidence>
<accession>A0ABN8M2C1</accession>
<dbReference type="SUPFAM" id="SSF49764">
    <property type="entry name" value="HSP20-like chaperones"/>
    <property type="match status" value="1"/>
</dbReference>
<keyword evidence="4" id="KW-0677">Repeat</keyword>
<gene>
    <name evidence="15" type="ORF">PEVE_00016044</name>
</gene>
<evidence type="ECO:0000256" key="10">
    <source>
        <dbReference type="ARBA" id="ARBA00024430"/>
    </source>
</evidence>
<evidence type="ECO:0000256" key="5">
    <source>
        <dbReference type="ARBA" id="ARBA00022803"/>
    </source>
</evidence>
<evidence type="ECO:0000256" key="13">
    <source>
        <dbReference type="SAM" id="MobiDB-lite"/>
    </source>
</evidence>
<evidence type="ECO:0000256" key="3">
    <source>
        <dbReference type="ARBA" id="ARBA00022490"/>
    </source>
</evidence>
<keyword evidence="12" id="KW-0175">Coiled coil</keyword>
<keyword evidence="5 11" id="KW-0802">TPR repeat</keyword>
<dbReference type="PROSITE" id="PS50293">
    <property type="entry name" value="TPR_REGION"/>
    <property type="match status" value="1"/>
</dbReference>
<proteinExistence type="predicted"/>
<dbReference type="InterPro" id="IPR011990">
    <property type="entry name" value="TPR-like_helical_dom_sf"/>
</dbReference>
<feature type="repeat" description="TPR" evidence="11">
    <location>
        <begin position="382"/>
        <end position="415"/>
    </location>
</feature>
<feature type="coiled-coil region" evidence="12">
    <location>
        <begin position="98"/>
        <end position="141"/>
    </location>
</feature>
<evidence type="ECO:0000256" key="8">
    <source>
        <dbReference type="ARBA" id="ARBA00023273"/>
    </source>
</evidence>
<dbReference type="InterPro" id="IPR007052">
    <property type="entry name" value="CS_dom"/>
</dbReference>
<dbReference type="PANTHER" id="PTHR46492">
    <property type="entry name" value="DYNEIN ASSEMBLY FACTOR 4, AXONEMAL"/>
    <property type="match status" value="1"/>
</dbReference>
<evidence type="ECO:0000256" key="11">
    <source>
        <dbReference type="PROSITE-ProRule" id="PRU00339"/>
    </source>
</evidence>
<dbReference type="Gene3D" id="2.60.40.790">
    <property type="match status" value="1"/>
</dbReference>
<feature type="compositionally biased region" description="Basic and acidic residues" evidence="13">
    <location>
        <begin position="238"/>
        <end position="248"/>
    </location>
</feature>
<dbReference type="SUPFAM" id="SSF48452">
    <property type="entry name" value="TPR-like"/>
    <property type="match status" value="1"/>
</dbReference>
<feature type="region of interest" description="Disordered" evidence="13">
    <location>
        <begin position="224"/>
        <end position="258"/>
    </location>
</feature>
<dbReference type="InterPro" id="IPR019734">
    <property type="entry name" value="TPR_rpt"/>
</dbReference>
<comment type="caution">
    <text evidence="15">The sequence shown here is derived from an EMBL/GenBank/DDBJ whole genome shotgun (WGS) entry which is preliminary data.</text>
</comment>
<name>A0ABN8M2C1_9CNID</name>
<dbReference type="PROSITE" id="PS50005">
    <property type="entry name" value="TPR"/>
    <property type="match status" value="1"/>
</dbReference>
<keyword evidence="8" id="KW-0966">Cell projection</keyword>
<evidence type="ECO:0000313" key="16">
    <source>
        <dbReference type="Proteomes" id="UP001159427"/>
    </source>
</evidence>
<organism evidence="15 16">
    <name type="scientific">Porites evermanni</name>
    <dbReference type="NCBI Taxonomy" id="104178"/>
    <lineage>
        <taxon>Eukaryota</taxon>
        <taxon>Metazoa</taxon>
        <taxon>Cnidaria</taxon>
        <taxon>Anthozoa</taxon>
        <taxon>Hexacorallia</taxon>
        <taxon>Scleractinia</taxon>
        <taxon>Fungiina</taxon>
        <taxon>Poritidae</taxon>
        <taxon>Porites</taxon>
    </lineage>
</organism>
<evidence type="ECO:0000256" key="7">
    <source>
        <dbReference type="ARBA" id="ARBA00023242"/>
    </source>
</evidence>
<evidence type="ECO:0000256" key="1">
    <source>
        <dbReference type="ARBA" id="ARBA00004123"/>
    </source>
</evidence>
<dbReference type="EMBL" id="CALNXI010000225">
    <property type="protein sequence ID" value="CAH3022579.1"/>
    <property type="molecule type" value="Genomic_DNA"/>
</dbReference>
<reference evidence="15 16" key="1">
    <citation type="submission" date="2022-05" db="EMBL/GenBank/DDBJ databases">
        <authorList>
            <consortium name="Genoscope - CEA"/>
            <person name="William W."/>
        </authorList>
    </citation>
    <scope>NUCLEOTIDE SEQUENCE [LARGE SCALE GENOMIC DNA]</scope>
</reference>
<keyword evidence="6" id="KW-0524">Neurogenesis</keyword>
<evidence type="ECO:0000256" key="6">
    <source>
        <dbReference type="ARBA" id="ARBA00022902"/>
    </source>
</evidence>
<comment type="subcellular location">
    <subcellularLocation>
        <location evidence="2">Cell projection</location>
        <location evidence="2">Neuron projection</location>
    </subcellularLocation>
    <subcellularLocation>
        <location evidence="9">Dynein axonemal particle</location>
    </subcellularLocation>
    <subcellularLocation>
        <location evidence="1">Nucleus</location>
    </subcellularLocation>
</comment>
<dbReference type="Pfam" id="PF00515">
    <property type="entry name" value="TPR_1"/>
    <property type="match status" value="1"/>
</dbReference>
<dbReference type="Gene3D" id="1.25.40.10">
    <property type="entry name" value="Tetratricopeptide repeat domain"/>
    <property type="match status" value="1"/>
</dbReference>
<keyword evidence="7" id="KW-0539">Nucleus</keyword>
<evidence type="ECO:0000256" key="12">
    <source>
        <dbReference type="SAM" id="Coils"/>
    </source>
</evidence>
<dbReference type="PANTHER" id="PTHR46492:SF1">
    <property type="entry name" value="DYNEIN AXONEMAL ASSEMBLY FACTOR 4"/>
    <property type="match status" value="1"/>
</dbReference>
<dbReference type="SMART" id="SM00028">
    <property type="entry name" value="TPR"/>
    <property type="match status" value="3"/>
</dbReference>
<evidence type="ECO:0000313" key="15">
    <source>
        <dbReference type="EMBL" id="CAH3022579.1"/>
    </source>
</evidence>
<evidence type="ECO:0000256" key="2">
    <source>
        <dbReference type="ARBA" id="ARBA00004487"/>
    </source>
</evidence>
<dbReference type="PROSITE" id="PS51203">
    <property type="entry name" value="CS"/>
    <property type="match status" value="1"/>
</dbReference>
<dbReference type="Pfam" id="PF04969">
    <property type="entry name" value="CS"/>
    <property type="match status" value="1"/>
</dbReference>
<evidence type="ECO:0000259" key="14">
    <source>
        <dbReference type="PROSITE" id="PS51203"/>
    </source>
</evidence>